<accession>A0ABX8C9D8</accession>
<proteinExistence type="predicted"/>
<dbReference type="RefSeq" id="WP_212642524.1">
    <property type="nucleotide sequence ID" value="NZ_CP074132.1"/>
</dbReference>
<dbReference type="Pfam" id="PF13560">
    <property type="entry name" value="HTH_31"/>
    <property type="match status" value="1"/>
</dbReference>
<evidence type="ECO:0000313" key="3">
    <source>
        <dbReference type="Proteomes" id="UP000678016"/>
    </source>
</evidence>
<dbReference type="SUPFAM" id="SSF47413">
    <property type="entry name" value="lambda repressor-like DNA-binding domains"/>
    <property type="match status" value="1"/>
</dbReference>
<dbReference type="PROSITE" id="PS50943">
    <property type="entry name" value="HTH_CROC1"/>
    <property type="match status" value="1"/>
</dbReference>
<name>A0ABX8C9D8_9ACTN</name>
<dbReference type="Pfam" id="PF19054">
    <property type="entry name" value="DUF5753"/>
    <property type="match status" value="1"/>
</dbReference>
<dbReference type="EMBL" id="CP074132">
    <property type="protein sequence ID" value="QUX29691.1"/>
    <property type="molecule type" value="Genomic_DNA"/>
</dbReference>
<organism evidence="2 3">
    <name type="scientific">Nocardiopsis akebiae</name>
    <dbReference type="NCBI Taxonomy" id="2831968"/>
    <lineage>
        <taxon>Bacteria</taxon>
        <taxon>Bacillati</taxon>
        <taxon>Actinomycetota</taxon>
        <taxon>Actinomycetes</taxon>
        <taxon>Streptosporangiales</taxon>
        <taxon>Nocardiopsidaceae</taxon>
        <taxon>Nocardiopsis</taxon>
    </lineage>
</organism>
<evidence type="ECO:0000259" key="1">
    <source>
        <dbReference type="PROSITE" id="PS50943"/>
    </source>
</evidence>
<sequence length="284" mass="31621">MEAQRSPAAARRKLGAHLRKLRSDGKLTGARVASDIGCAPSTISKFEGGSLVPDAEQLDKLLDLFRVEESGERESLHRLLDDASEAGWWEAYDEVLPPRFDTYIGLELDAVSVHAYETTLVHGLLETRAYASAVLHGATFGKPPEDIDLLVDVRMRRKELFDREPPLRLSVVMEEAALMRPIGGTEVMHEQIQHLIEEQAKPHISIQVLPFSLGAHVGLNGNVALLEFQDQPPVAHAEGSTGNSFLLKPREVRRCKLLLKRLEEIALSPEDTRDYLAKTLKELK</sequence>
<feature type="domain" description="HTH cro/C1-type" evidence="1">
    <location>
        <begin position="18"/>
        <end position="73"/>
    </location>
</feature>
<dbReference type="InterPro" id="IPR010982">
    <property type="entry name" value="Lambda_DNA-bd_dom_sf"/>
</dbReference>
<dbReference type="Gene3D" id="1.10.260.40">
    <property type="entry name" value="lambda repressor-like DNA-binding domains"/>
    <property type="match status" value="1"/>
</dbReference>
<dbReference type="InterPro" id="IPR043917">
    <property type="entry name" value="DUF5753"/>
</dbReference>
<dbReference type="CDD" id="cd00093">
    <property type="entry name" value="HTH_XRE"/>
    <property type="match status" value="1"/>
</dbReference>
<gene>
    <name evidence="2" type="ORF">KGD83_03695</name>
</gene>
<protein>
    <submittedName>
        <fullName evidence="2">Helix-turn-helix transcriptional regulator</fullName>
    </submittedName>
</protein>
<dbReference type="InterPro" id="IPR001387">
    <property type="entry name" value="Cro/C1-type_HTH"/>
</dbReference>
<keyword evidence="3" id="KW-1185">Reference proteome</keyword>
<dbReference type="Proteomes" id="UP000678016">
    <property type="component" value="Chromosome"/>
</dbReference>
<reference evidence="3" key="1">
    <citation type="submission" date="2021-05" db="EMBL/GenBank/DDBJ databases">
        <title>Direct Submission.</title>
        <authorList>
            <person name="Li K."/>
            <person name="Gao J."/>
        </authorList>
    </citation>
    <scope>NUCLEOTIDE SEQUENCE [LARGE SCALE GENOMIC DNA]</scope>
    <source>
        <strain evidence="3">HDS12</strain>
    </source>
</reference>
<dbReference type="SMART" id="SM00530">
    <property type="entry name" value="HTH_XRE"/>
    <property type="match status" value="1"/>
</dbReference>
<evidence type="ECO:0000313" key="2">
    <source>
        <dbReference type="EMBL" id="QUX29691.1"/>
    </source>
</evidence>